<protein>
    <submittedName>
        <fullName evidence="1">Uncharacterized protein</fullName>
    </submittedName>
</protein>
<name>A0ACC2MVU5_PERAE</name>
<gene>
    <name evidence="1" type="ORF">MRB53_002573</name>
</gene>
<keyword evidence="2" id="KW-1185">Reference proteome</keyword>
<accession>A0ACC2MVU5</accession>
<proteinExistence type="predicted"/>
<evidence type="ECO:0000313" key="1">
    <source>
        <dbReference type="EMBL" id="KAJ8649550.1"/>
    </source>
</evidence>
<dbReference type="Proteomes" id="UP001234297">
    <property type="component" value="Chromosome 1"/>
</dbReference>
<dbReference type="EMBL" id="CM056809">
    <property type="protein sequence ID" value="KAJ8649550.1"/>
    <property type="molecule type" value="Genomic_DNA"/>
</dbReference>
<organism evidence="1 2">
    <name type="scientific">Persea americana</name>
    <name type="common">Avocado</name>
    <dbReference type="NCBI Taxonomy" id="3435"/>
    <lineage>
        <taxon>Eukaryota</taxon>
        <taxon>Viridiplantae</taxon>
        <taxon>Streptophyta</taxon>
        <taxon>Embryophyta</taxon>
        <taxon>Tracheophyta</taxon>
        <taxon>Spermatophyta</taxon>
        <taxon>Magnoliopsida</taxon>
        <taxon>Magnoliidae</taxon>
        <taxon>Laurales</taxon>
        <taxon>Lauraceae</taxon>
        <taxon>Persea</taxon>
    </lineage>
</organism>
<sequence length="104" mass="11261">MASTSSAATASSSSAAAASSPPSSSSKVIVSMSMEEGEKFEVKDYVARESKIISNMMEDDCVDNVIPIPNVMATILSKIIEWCKKHAQKKDDDSNNEKEKELRS</sequence>
<comment type="caution">
    <text evidence="1">The sequence shown here is derived from an EMBL/GenBank/DDBJ whole genome shotgun (WGS) entry which is preliminary data.</text>
</comment>
<reference evidence="1 2" key="1">
    <citation type="journal article" date="2022" name="Hortic Res">
        <title>A haplotype resolved chromosomal level avocado genome allows analysis of novel avocado genes.</title>
        <authorList>
            <person name="Nath O."/>
            <person name="Fletcher S.J."/>
            <person name="Hayward A."/>
            <person name="Shaw L.M."/>
            <person name="Masouleh A.K."/>
            <person name="Furtado A."/>
            <person name="Henry R.J."/>
            <person name="Mitter N."/>
        </authorList>
    </citation>
    <scope>NUCLEOTIDE SEQUENCE [LARGE SCALE GENOMIC DNA]</scope>
    <source>
        <strain evidence="2">cv. Hass</strain>
    </source>
</reference>
<evidence type="ECO:0000313" key="2">
    <source>
        <dbReference type="Proteomes" id="UP001234297"/>
    </source>
</evidence>